<gene>
    <name evidence="1" type="ORF">BCR44DRAFT_1246979</name>
</gene>
<comment type="caution">
    <text evidence="1">The sequence shown here is derived from an EMBL/GenBank/DDBJ whole genome shotgun (WGS) entry which is preliminary data.</text>
</comment>
<keyword evidence="2" id="KW-1185">Reference proteome</keyword>
<accession>A0A1Y2HY15</accession>
<name>A0A1Y2HY15_9FUNG</name>
<dbReference type="EMBL" id="MCFL01000005">
    <property type="protein sequence ID" value="ORZ39399.1"/>
    <property type="molecule type" value="Genomic_DNA"/>
</dbReference>
<sequence length="225" mass="25318">MDIKEGQFFRILNGNVTGKIKGRLRITANRRTAWIPYTPAKPEGPGGRAPTEYVPRTMVTEYRCLINPTLENEARLAYPDAAAVDIPKLTTEVDLRGFILDVRRVANSGAGMELHLMDATRCGFVVVKLYERMWIPAFHDSLAPGVCVELRNIKTRRMDSRFYVPYLESTEETEIVKVRGVGVASKEQIERGRQAMADPIGRGQMQLGQREMQGVNIGEFFSQSP</sequence>
<reference evidence="1 2" key="1">
    <citation type="submission" date="2016-07" db="EMBL/GenBank/DDBJ databases">
        <title>Pervasive Adenine N6-methylation of Active Genes in Fungi.</title>
        <authorList>
            <consortium name="DOE Joint Genome Institute"/>
            <person name="Mondo S.J."/>
            <person name="Dannebaum R.O."/>
            <person name="Kuo R.C."/>
            <person name="Labutti K."/>
            <person name="Haridas S."/>
            <person name="Kuo A."/>
            <person name="Salamov A."/>
            <person name="Ahrendt S.R."/>
            <person name="Lipzen A."/>
            <person name="Sullivan W."/>
            <person name="Andreopoulos W.B."/>
            <person name="Clum A."/>
            <person name="Lindquist E."/>
            <person name="Daum C."/>
            <person name="Ramamoorthy G.K."/>
            <person name="Gryganskyi A."/>
            <person name="Culley D."/>
            <person name="Magnuson J.K."/>
            <person name="James T.Y."/>
            <person name="O'Malley M.A."/>
            <person name="Stajich J.E."/>
            <person name="Spatafora J.W."/>
            <person name="Visel A."/>
            <person name="Grigoriev I.V."/>
        </authorList>
    </citation>
    <scope>NUCLEOTIDE SEQUENCE [LARGE SCALE GENOMIC DNA]</scope>
    <source>
        <strain evidence="1 2">PL171</strain>
    </source>
</reference>
<evidence type="ECO:0000313" key="1">
    <source>
        <dbReference type="EMBL" id="ORZ39399.1"/>
    </source>
</evidence>
<proteinExistence type="predicted"/>
<organism evidence="1 2">
    <name type="scientific">Catenaria anguillulae PL171</name>
    <dbReference type="NCBI Taxonomy" id="765915"/>
    <lineage>
        <taxon>Eukaryota</taxon>
        <taxon>Fungi</taxon>
        <taxon>Fungi incertae sedis</taxon>
        <taxon>Blastocladiomycota</taxon>
        <taxon>Blastocladiomycetes</taxon>
        <taxon>Blastocladiales</taxon>
        <taxon>Catenariaceae</taxon>
        <taxon>Catenaria</taxon>
    </lineage>
</organism>
<protein>
    <submittedName>
        <fullName evidence="1">Uncharacterized protein</fullName>
    </submittedName>
</protein>
<dbReference type="AlphaFoldDB" id="A0A1Y2HY15"/>
<evidence type="ECO:0000313" key="2">
    <source>
        <dbReference type="Proteomes" id="UP000193411"/>
    </source>
</evidence>
<dbReference type="Proteomes" id="UP000193411">
    <property type="component" value="Unassembled WGS sequence"/>
</dbReference>